<evidence type="ECO:0000313" key="3">
    <source>
        <dbReference type="Proteomes" id="UP000614334"/>
    </source>
</evidence>
<protein>
    <submittedName>
        <fullName evidence="2">Uncharacterized protein</fullName>
    </submittedName>
</protein>
<reference evidence="2" key="1">
    <citation type="submission" date="2020-09" db="EMBL/GenBank/DDBJ databases">
        <title>Comparative genome analyses of four rice-infecting Rhizoctonia solani isolates reveal extensive enrichment of homogalacturonan modification genes.</title>
        <authorList>
            <person name="Lee D.-Y."/>
            <person name="Jeon J."/>
            <person name="Kim K.-T."/>
            <person name="Cheong K."/>
            <person name="Song H."/>
            <person name="Choi G."/>
            <person name="Ko J."/>
            <person name="Opiyo S.O."/>
            <person name="Zuo S."/>
            <person name="Madhav S."/>
            <person name="Lee Y.-H."/>
            <person name="Wang G.-L."/>
        </authorList>
    </citation>
    <scope>NUCLEOTIDE SEQUENCE</scope>
    <source>
        <strain evidence="2">AG1-IA B2</strain>
    </source>
</reference>
<comment type="caution">
    <text evidence="2">The sequence shown here is derived from an EMBL/GenBank/DDBJ whole genome shotgun (WGS) entry which is preliminary data.</text>
</comment>
<gene>
    <name evidence="2" type="ORF">RHS01_02310</name>
</gene>
<organism evidence="2 3">
    <name type="scientific">Rhizoctonia solani</name>
    <dbReference type="NCBI Taxonomy" id="456999"/>
    <lineage>
        <taxon>Eukaryota</taxon>
        <taxon>Fungi</taxon>
        <taxon>Dikarya</taxon>
        <taxon>Basidiomycota</taxon>
        <taxon>Agaricomycotina</taxon>
        <taxon>Agaricomycetes</taxon>
        <taxon>Cantharellales</taxon>
        <taxon>Ceratobasidiaceae</taxon>
        <taxon>Rhizoctonia</taxon>
    </lineage>
</organism>
<proteinExistence type="predicted"/>
<dbReference type="Proteomes" id="UP000614334">
    <property type="component" value="Unassembled WGS sequence"/>
</dbReference>
<dbReference type="EMBL" id="JACYCF010000003">
    <property type="protein sequence ID" value="KAF8758737.1"/>
    <property type="molecule type" value="Genomic_DNA"/>
</dbReference>
<evidence type="ECO:0000256" key="1">
    <source>
        <dbReference type="SAM" id="MobiDB-lite"/>
    </source>
</evidence>
<name>A0A8H7M7M6_9AGAM</name>
<feature type="region of interest" description="Disordered" evidence="1">
    <location>
        <begin position="1"/>
        <end position="73"/>
    </location>
</feature>
<feature type="compositionally biased region" description="Basic and acidic residues" evidence="1">
    <location>
        <begin position="13"/>
        <end position="44"/>
    </location>
</feature>
<dbReference type="AlphaFoldDB" id="A0A8H7M7M6"/>
<sequence length="73" mass="7940">MTISGNAGYEKGGGVRERIDRVEVAGDERGRHENVPKRDEHEEPGWATDSTGAWQHRLLGAHDPSCGAGQAWS</sequence>
<evidence type="ECO:0000313" key="2">
    <source>
        <dbReference type="EMBL" id="KAF8758737.1"/>
    </source>
</evidence>
<accession>A0A8H7M7M6</accession>